<dbReference type="KEGG" id="peg:E5R92_03425"/>
<keyword evidence="1" id="KW-0472">Membrane</keyword>
<keyword evidence="1" id="KW-1133">Transmembrane helix</keyword>
<evidence type="ECO:0000256" key="1">
    <source>
        <dbReference type="SAM" id="Phobius"/>
    </source>
</evidence>
<gene>
    <name evidence="2" type="ORF">E5R92_03425</name>
</gene>
<organism evidence="2 3">
    <name type="scientific">Candidatus Pelagibacter giovannonii</name>
    <dbReference type="NCBI Taxonomy" id="2563896"/>
    <lineage>
        <taxon>Bacteria</taxon>
        <taxon>Pseudomonadati</taxon>
        <taxon>Pseudomonadota</taxon>
        <taxon>Alphaproteobacteria</taxon>
        <taxon>Candidatus Pelagibacterales</taxon>
        <taxon>Candidatus Pelagibacteraceae</taxon>
        <taxon>Candidatus Pelagibacter</taxon>
    </lineage>
</organism>
<proteinExistence type="predicted"/>
<dbReference type="AlphaFoldDB" id="A0A6H1Q3K7"/>
<evidence type="ECO:0000313" key="2">
    <source>
        <dbReference type="EMBL" id="QIZ20835.1"/>
    </source>
</evidence>
<keyword evidence="1" id="KW-0812">Transmembrane</keyword>
<reference evidence="2 3" key="1">
    <citation type="journal article" date="2020" name="Nat. Microbiol.">
        <title>Lysogenic host-virus interactions in SAR11 marine bacteria.</title>
        <authorList>
            <person name="Morris R.M."/>
            <person name="Cain K.R."/>
            <person name="Hvorecny K.L."/>
            <person name="Kollman J.M."/>
        </authorList>
    </citation>
    <scope>NUCLEOTIDE SEQUENCE [LARGE SCALE GENOMIC DNA]</scope>
    <source>
        <strain evidence="2 3">NP1</strain>
    </source>
</reference>
<evidence type="ECO:0000313" key="3">
    <source>
        <dbReference type="Proteomes" id="UP000501094"/>
    </source>
</evidence>
<feature type="transmembrane region" description="Helical" evidence="1">
    <location>
        <begin position="273"/>
        <end position="296"/>
    </location>
</feature>
<evidence type="ECO:0008006" key="4">
    <source>
        <dbReference type="Google" id="ProtNLM"/>
    </source>
</evidence>
<dbReference type="RefSeq" id="WP_168606713.1">
    <property type="nucleotide sequence ID" value="NZ_CP038852.1"/>
</dbReference>
<sequence>MKIISYSIFGEEQWYRKGLIKNIEIAKNLFSDWTVRVYISNKIEKVFIDEVSKHKNVELIVKDEKYPFEGLMWRMLPMEEGHEVVAVRDCDTRLFERDKNLLDDWLSNEFKYHVCRENPGSYNVMLGGLYGGKKPKIAIEDKWHKWRENYIKKKKSLYVWDIDFLRRHVYPFIRKDLIVYSEHVRMDCEKNVKKIPGERGFYKGKYIQIGMYIEEDFDKNDENKSLEDKKQFGRSRNVQRLNYLEEDKSFNPNDSGLVTYKPLFKYKNLIINYLYLFFSITFNKKVSLLGIMYIFFHNRVLHKYLRLNKILNHKFFETYK</sequence>
<dbReference type="EMBL" id="CP038852">
    <property type="protein sequence ID" value="QIZ20835.1"/>
    <property type="molecule type" value="Genomic_DNA"/>
</dbReference>
<keyword evidence="3" id="KW-1185">Reference proteome</keyword>
<dbReference type="Proteomes" id="UP000501094">
    <property type="component" value="Chromosome"/>
</dbReference>
<name>A0A6H1Q3K7_9PROT</name>
<protein>
    <recommendedName>
        <fullName evidence="4">Glycosyl transferase</fullName>
    </recommendedName>
</protein>
<accession>A0A6H1Q3K7</accession>